<gene>
    <name evidence="2" type="ORF">SMN809_LOCUS70970</name>
</gene>
<dbReference type="InterPro" id="IPR036508">
    <property type="entry name" value="Chitin-bd_dom_sf"/>
</dbReference>
<dbReference type="Gene3D" id="2.170.140.10">
    <property type="entry name" value="Chitin binding domain"/>
    <property type="match status" value="1"/>
</dbReference>
<reference evidence="2" key="1">
    <citation type="submission" date="2021-02" db="EMBL/GenBank/DDBJ databases">
        <authorList>
            <person name="Nowell W R."/>
        </authorList>
    </citation>
    <scope>NUCLEOTIDE SEQUENCE</scope>
</reference>
<dbReference type="SUPFAM" id="SSF57625">
    <property type="entry name" value="Invertebrate chitin-binding proteins"/>
    <property type="match status" value="1"/>
</dbReference>
<dbReference type="GO" id="GO:0005576">
    <property type="term" value="C:extracellular region"/>
    <property type="evidence" value="ECO:0007669"/>
    <property type="project" value="InterPro"/>
</dbReference>
<proteinExistence type="predicted"/>
<dbReference type="InterPro" id="IPR002557">
    <property type="entry name" value="Chitin-bd_dom"/>
</dbReference>
<feature type="non-terminal residue" evidence="2">
    <location>
        <position position="215"/>
    </location>
</feature>
<evidence type="ECO:0000313" key="3">
    <source>
        <dbReference type="Proteomes" id="UP000676336"/>
    </source>
</evidence>
<comment type="caution">
    <text evidence="2">The sequence shown here is derived from an EMBL/GenBank/DDBJ whole genome shotgun (WGS) entry which is preliminary data.</text>
</comment>
<dbReference type="Pfam" id="PF01607">
    <property type="entry name" value="CBM_14"/>
    <property type="match status" value="1"/>
</dbReference>
<evidence type="ECO:0000259" key="1">
    <source>
        <dbReference type="Pfam" id="PF01607"/>
    </source>
</evidence>
<accession>A0A8S3HW25</accession>
<evidence type="ECO:0000313" key="2">
    <source>
        <dbReference type="EMBL" id="CAF5187405.1"/>
    </source>
</evidence>
<feature type="non-terminal residue" evidence="2">
    <location>
        <position position="1"/>
    </location>
</feature>
<name>A0A8S3HW25_9BILA</name>
<sequence length="215" mass="24627">ICTITSSLAYLCPTLRGTYPHEWNKAAYYRCSRGCDYQESCPPDTFYSNETSKCEMKPGTWSPYYDLTGRNHWNNIMMEIIQTSYDVQWMFIFSIILQLLLVTSSYCQGDIPGLDDIASGYDAAKMISASEQNSKYRIFDFSDVSTTPYKIKIFGKDREFTRPRHVQIVDISFRRQSTCETVAYTFETFFRSYCRSTSFGIGMGLPGVASVAIGY</sequence>
<dbReference type="GO" id="GO:0008061">
    <property type="term" value="F:chitin binding"/>
    <property type="evidence" value="ECO:0007669"/>
    <property type="project" value="InterPro"/>
</dbReference>
<organism evidence="2 3">
    <name type="scientific">Rotaria magnacalcarata</name>
    <dbReference type="NCBI Taxonomy" id="392030"/>
    <lineage>
        <taxon>Eukaryota</taxon>
        <taxon>Metazoa</taxon>
        <taxon>Spiralia</taxon>
        <taxon>Gnathifera</taxon>
        <taxon>Rotifera</taxon>
        <taxon>Eurotatoria</taxon>
        <taxon>Bdelloidea</taxon>
        <taxon>Philodinida</taxon>
        <taxon>Philodinidae</taxon>
        <taxon>Rotaria</taxon>
    </lineage>
</organism>
<dbReference type="AlphaFoldDB" id="A0A8S3HW25"/>
<feature type="domain" description="Chitin-binding type-2" evidence="1">
    <location>
        <begin position="15"/>
        <end position="57"/>
    </location>
</feature>
<protein>
    <recommendedName>
        <fullName evidence="1">Chitin-binding type-2 domain-containing protein</fullName>
    </recommendedName>
</protein>
<dbReference type="EMBL" id="CAJOBI010322620">
    <property type="protein sequence ID" value="CAF5187405.1"/>
    <property type="molecule type" value="Genomic_DNA"/>
</dbReference>
<dbReference type="Proteomes" id="UP000676336">
    <property type="component" value="Unassembled WGS sequence"/>
</dbReference>